<dbReference type="InterPro" id="IPR051203">
    <property type="entry name" value="Polysaccharide_Synthase-Rel"/>
</dbReference>
<keyword evidence="2" id="KW-0812">Transmembrane</keyword>
<reference evidence="5" key="1">
    <citation type="journal article" date="2019" name="Int. J. Syst. Evol. Microbiol.">
        <title>The Global Catalogue of Microorganisms (GCM) 10K type strain sequencing project: providing services to taxonomists for standard genome sequencing and annotation.</title>
        <authorList>
            <consortium name="The Broad Institute Genomics Platform"/>
            <consortium name="The Broad Institute Genome Sequencing Center for Infectious Disease"/>
            <person name="Wu L."/>
            <person name="Ma J."/>
        </authorList>
    </citation>
    <scope>NUCLEOTIDE SEQUENCE [LARGE SCALE GENOMIC DNA]</scope>
    <source>
        <strain evidence="5">CCUG 56607</strain>
    </source>
</reference>
<organism evidence="4 5">
    <name type="scientific">Thalassobacillus hwangdonensis</name>
    <dbReference type="NCBI Taxonomy" id="546108"/>
    <lineage>
        <taxon>Bacteria</taxon>
        <taxon>Bacillati</taxon>
        <taxon>Bacillota</taxon>
        <taxon>Bacilli</taxon>
        <taxon>Bacillales</taxon>
        <taxon>Bacillaceae</taxon>
        <taxon>Thalassobacillus</taxon>
    </lineage>
</organism>
<keyword evidence="5" id="KW-1185">Reference proteome</keyword>
<comment type="caution">
    <text evidence="4">The sequence shown here is derived from an EMBL/GenBank/DDBJ whole genome shotgun (WGS) entry which is preliminary data.</text>
</comment>
<dbReference type="CDD" id="cd05237">
    <property type="entry name" value="UDP_invert_4-6DH_SDR_e"/>
    <property type="match status" value="1"/>
</dbReference>
<dbReference type="Pfam" id="PF13727">
    <property type="entry name" value="CoA_binding_3"/>
    <property type="match status" value="1"/>
</dbReference>
<dbReference type="PANTHER" id="PTHR43318:SF1">
    <property type="entry name" value="POLYSACCHARIDE BIOSYNTHESIS PROTEIN EPSC-RELATED"/>
    <property type="match status" value="1"/>
</dbReference>
<keyword evidence="2" id="KW-1133">Transmembrane helix</keyword>
<feature type="transmembrane region" description="Helical" evidence="2">
    <location>
        <begin position="7"/>
        <end position="30"/>
    </location>
</feature>
<dbReference type="RefSeq" id="WP_386061533.1">
    <property type="nucleotide sequence ID" value="NZ_JBHTKL010000005.1"/>
</dbReference>
<dbReference type="Proteomes" id="UP001596990">
    <property type="component" value="Unassembled WGS sequence"/>
</dbReference>
<dbReference type="EMBL" id="JBHTKL010000005">
    <property type="protein sequence ID" value="MFD1020260.1"/>
    <property type="molecule type" value="Genomic_DNA"/>
</dbReference>
<protein>
    <submittedName>
        <fullName evidence="4">Polysaccharide biosynthesis protein</fullName>
    </submittedName>
</protein>
<feature type="transmembrane region" description="Helical" evidence="2">
    <location>
        <begin position="36"/>
        <end position="54"/>
    </location>
</feature>
<dbReference type="Gene3D" id="3.40.50.720">
    <property type="entry name" value="NAD(P)-binding Rossmann-like Domain"/>
    <property type="match status" value="2"/>
</dbReference>
<dbReference type="Pfam" id="PF02719">
    <property type="entry name" value="Polysacc_synt_2"/>
    <property type="match status" value="1"/>
</dbReference>
<accession>A0ABW3L4Y3</accession>
<evidence type="ECO:0000259" key="3">
    <source>
        <dbReference type="Pfam" id="PF02719"/>
    </source>
</evidence>
<dbReference type="SUPFAM" id="SSF51735">
    <property type="entry name" value="NAD(P)-binding Rossmann-fold domains"/>
    <property type="match status" value="2"/>
</dbReference>
<feature type="transmembrane region" description="Helical" evidence="2">
    <location>
        <begin position="75"/>
        <end position="94"/>
    </location>
</feature>
<proteinExistence type="inferred from homology"/>
<name>A0ABW3L4Y3_9BACI</name>
<sequence>MGMHSRVVYFGIVDSLIVFFSVYVSTVVMFPSSDVFSLQLLILSSTLIVCHHVFASYNKLYKRAWEYAGVEEMVVIFKSITLSVVLATAVQFFISADVYLRVLASAWMIQLLFISASRFSWRWYRDKKVAGRSVKEGKRTLIIGAGSAGTMVARQMKNKSNCDLLPVAFIDDDPRKHQLHILSLPVVGGMDLLADTIEDMQIEKLIIAIPSLSKKELSMIKEKCLQTGVETQSVPMYEDLVMGKLTVTDMKEVKIDDLLGRHPVDLETAAMEGFISGRTVLVTGAGGSIGSEICRQLSQFSPSRVVLLGHGENSIYAIEMELKESFGDHVEYVTEIADIKDRERMFDIMHKYEPEVVIHAAAHKHVPLMEKNPDEAIRNNVWGTKNVAEAADAWGVATFVMISSDKAVNPTSVMGSTKRVAEMIVKDLDKQSATRFVAVRFGNVLGSRGSVIPRFVDQIKRGGPVTVTDPEMTRYFMTIPEASKLVLQAASLAQGGEIFVLDMGEPVKIVDLARNLIELSGFREDEIGITFTGVRPGEKLYEELLNVDEIQEEQVHPRIHVGVSPEVDVAEVMDRVEAALLQDAATIRTTLLEIANRGQTLTPAAL</sequence>
<dbReference type="PANTHER" id="PTHR43318">
    <property type="entry name" value="UDP-N-ACETYLGLUCOSAMINE 4,6-DEHYDRATASE"/>
    <property type="match status" value="1"/>
</dbReference>
<keyword evidence="2" id="KW-0472">Membrane</keyword>
<gene>
    <name evidence="4" type="ORF">ACFQ2J_13815</name>
</gene>
<comment type="similarity">
    <text evidence="1">Belongs to the polysaccharide synthase family.</text>
</comment>
<feature type="domain" description="Polysaccharide biosynthesis protein CapD-like" evidence="3">
    <location>
        <begin position="280"/>
        <end position="561"/>
    </location>
</feature>
<evidence type="ECO:0000313" key="5">
    <source>
        <dbReference type="Proteomes" id="UP001596990"/>
    </source>
</evidence>
<evidence type="ECO:0000256" key="2">
    <source>
        <dbReference type="SAM" id="Phobius"/>
    </source>
</evidence>
<dbReference type="InterPro" id="IPR036291">
    <property type="entry name" value="NAD(P)-bd_dom_sf"/>
</dbReference>
<evidence type="ECO:0000256" key="1">
    <source>
        <dbReference type="ARBA" id="ARBA00007430"/>
    </source>
</evidence>
<evidence type="ECO:0000313" key="4">
    <source>
        <dbReference type="EMBL" id="MFD1020260.1"/>
    </source>
</evidence>
<dbReference type="InterPro" id="IPR003869">
    <property type="entry name" value="Polysac_CapD-like"/>
</dbReference>